<dbReference type="RefSeq" id="WP_126815304.1">
    <property type="nucleotide sequence ID" value="NZ_NGKC01000031.1"/>
</dbReference>
<dbReference type="Proteomes" id="UP000286773">
    <property type="component" value="Unassembled WGS sequence"/>
</dbReference>
<reference evidence="6 7" key="1">
    <citation type="submission" date="2017-05" db="EMBL/GenBank/DDBJ databases">
        <title>Vagococcus spp. assemblies.</title>
        <authorList>
            <person name="Gulvik C.A."/>
        </authorList>
    </citation>
    <scope>NUCLEOTIDE SEQUENCE [LARGE SCALE GENOMIC DNA]</scope>
    <source>
        <strain evidence="6 7">LMG 24798</strain>
    </source>
</reference>
<dbReference type="PROSITE" id="PS00211">
    <property type="entry name" value="ABC_TRANSPORTER_1"/>
    <property type="match status" value="1"/>
</dbReference>
<dbReference type="GO" id="GO:0016887">
    <property type="term" value="F:ATP hydrolysis activity"/>
    <property type="evidence" value="ECO:0007669"/>
    <property type="project" value="InterPro"/>
</dbReference>
<evidence type="ECO:0000256" key="3">
    <source>
        <dbReference type="ARBA" id="ARBA00022741"/>
    </source>
</evidence>
<protein>
    <submittedName>
        <fullName evidence="6">ABC transporter ATP-binding protein</fullName>
    </submittedName>
</protein>
<name>A0A430AL99_9ENTE</name>
<dbReference type="SUPFAM" id="SSF52540">
    <property type="entry name" value="P-loop containing nucleoside triphosphate hydrolases"/>
    <property type="match status" value="1"/>
</dbReference>
<dbReference type="GO" id="GO:0005524">
    <property type="term" value="F:ATP binding"/>
    <property type="evidence" value="ECO:0007669"/>
    <property type="project" value="UniProtKB-KW"/>
</dbReference>
<dbReference type="Pfam" id="PF00005">
    <property type="entry name" value="ABC_tran"/>
    <property type="match status" value="1"/>
</dbReference>
<evidence type="ECO:0000256" key="2">
    <source>
        <dbReference type="ARBA" id="ARBA00022448"/>
    </source>
</evidence>
<proteinExistence type="inferred from homology"/>
<dbReference type="SMART" id="SM00382">
    <property type="entry name" value="AAA"/>
    <property type="match status" value="1"/>
</dbReference>
<organism evidence="6 7">
    <name type="scientific">Vagococcus acidifermentans</name>
    <dbReference type="NCBI Taxonomy" id="564710"/>
    <lineage>
        <taxon>Bacteria</taxon>
        <taxon>Bacillati</taxon>
        <taxon>Bacillota</taxon>
        <taxon>Bacilli</taxon>
        <taxon>Lactobacillales</taxon>
        <taxon>Enterococcaceae</taxon>
        <taxon>Vagococcus</taxon>
    </lineage>
</organism>
<dbReference type="PANTHER" id="PTHR43335">
    <property type="entry name" value="ABC TRANSPORTER, ATP-BINDING PROTEIN"/>
    <property type="match status" value="1"/>
</dbReference>
<comment type="caution">
    <text evidence="6">The sequence shown here is derived from an EMBL/GenBank/DDBJ whole genome shotgun (WGS) entry which is preliminary data.</text>
</comment>
<dbReference type="Gene3D" id="3.40.50.300">
    <property type="entry name" value="P-loop containing nucleotide triphosphate hydrolases"/>
    <property type="match status" value="1"/>
</dbReference>
<dbReference type="AlphaFoldDB" id="A0A430AL99"/>
<dbReference type="InterPro" id="IPR027417">
    <property type="entry name" value="P-loop_NTPase"/>
</dbReference>
<evidence type="ECO:0000313" key="6">
    <source>
        <dbReference type="EMBL" id="RSU08901.1"/>
    </source>
</evidence>
<dbReference type="EMBL" id="NGKC01000031">
    <property type="protein sequence ID" value="RSU08901.1"/>
    <property type="molecule type" value="Genomic_DNA"/>
</dbReference>
<sequence length="242" mass="27144">MNKNILLETKNLTKSFHRRTVVEDIDIKVYKGDIYGFLGRNGQGKTTIIRMLTGLVYPDKGTVTFSGYDLKDDFKNAINQVGAMVESPSFYGYLSGYNNLKLIANLIPGLEKGHIMEVLSIVGLENRAKDKVSTYSLGMKQRLGIANALLGNPQLIILDEPTNGLDPQGMMEIEELILYLAREKNITFFISSHLLHHMQNICNRIGIIHGGKLVTEDRIENLCGNGSGESLEDFYFRLTREV</sequence>
<keyword evidence="4 6" id="KW-0067">ATP-binding</keyword>
<dbReference type="PROSITE" id="PS50893">
    <property type="entry name" value="ABC_TRANSPORTER_2"/>
    <property type="match status" value="1"/>
</dbReference>
<gene>
    <name evidence="6" type="ORF">CBF27_13910</name>
</gene>
<keyword evidence="3" id="KW-0547">Nucleotide-binding</keyword>
<comment type="similarity">
    <text evidence="1">Belongs to the ABC transporter superfamily.</text>
</comment>
<evidence type="ECO:0000256" key="4">
    <source>
        <dbReference type="ARBA" id="ARBA00022840"/>
    </source>
</evidence>
<dbReference type="InterPro" id="IPR003439">
    <property type="entry name" value="ABC_transporter-like_ATP-bd"/>
</dbReference>
<keyword evidence="7" id="KW-1185">Reference proteome</keyword>
<dbReference type="InterPro" id="IPR017871">
    <property type="entry name" value="ABC_transporter-like_CS"/>
</dbReference>
<accession>A0A430AL99</accession>
<evidence type="ECO:0000259" key="5">
    <source>
        <dbReference type="PROSITE" id="PS50893"/>
    </source>
</evidence>
<feature type="domain" description="ABC transporter" evidence="5">
    <location>
        <begin position="7"/>
        <end position="235"/>
    </location>
</feature>
<dbReference type="InterPro" id="IPR003593">
    <property type="entry name" value="AAA+_ATPase"/>
</dbReference>
<evidence type="ECO:0000256" key="1">
    <source>
        <dbReference type="ARBA" id="ARBA00005417"/>
    </source>
</evidence>
<evidence type="ECO:0000313" key="7">
    <source>
        <dbReference type="Proteomes" id="UP000286773"/>
    </source>
</evidence>
<dbReference type="OrthoDB" id="9804819at2"/>
<dbReference type="PANTHER" id="PTHR43335:SF4">
    <property type="entry name" value="ABC TRANSPORTER, ATP-BINDING PROTEIN"/>
    <property type="match status" value="1"/>
</dbReference>
<keyword evidence="2" id="KW-0813">Transport</keyword>